<reference evidence="4 5" key="1">
    <citation type="submission" date="2018-11" db="EMBL/GenBank/DDBJ databases">
        <authorList>
            <consortium name="Pathogen Informatics"/>
        </authorList>
    </citation>
    <scope>NUCLEOTIDE SEQUENCE [LARGE SCALE GENOMIC DNA]</scope>
</reference>
<sequence length="405" mass="46066">MYAPDDTWNMAKRTQLEEEMQRHTTPMYRAPEILDTYQNFIVGPQQDIWALGCVLFYLCYHVHPFEDSAKLRILNVAYSIPSGFDDFADVLPVIESCLKVDPVTRPVAKDLVEHSEALAIAFDIDLKKPVPNVDTTLLRRAQVQRSVGAASSAVLSRPPPRSSVMPGEMSEQASAMFGAIKGQGLSLLKNLKDRSSAVVQKVQLKLVSQEVTWLTSRVCVVPVTKANFEQCEEQEWNARVAACARSFVVYNLSSRFALQWSLVFVVVQEQLLYFLDWKEVDDQRRMLRMARLVREDVTPHFDGDVVSTHTVRRPRPIYQEHSGATRDPQIYCGYDRQPGSDFARFLWRHHQHYITEVVREGAVDSRADSGEIRIIEHSGPKPSSHPCDTAQRCRDDNQNSIMDSV</sequence>
<dbReference type="SUPFAM" id="SSF56112">
    <property type="entry name" value="Protein kinase-like (PK-like)"/>
    <property type="match status" value="1"/>
</dbReference>
<dbReference type="EMBL" id="UZAH01027330">
    <property type="protein sequence ID" value="VDO90682.1"/>
    <property type="molecule type" value="Genomic_DNA"/>
</dbReference>
<name>A0A3P8D2Y2_HELPZ</name>
<dbReference type="PANTHER" id="PTHR22967:SF105">
    <property type="entry name" value="CYCLIN-G-ASSOCIATED KINASE"/>
    <property type="match status" value="1"/>
</dbReference>
<keyword evidence="5" id="KW-1185">Reference proteome</keyword>
<dbReference type="AlphaFoldDB" id="A0A3P8D2Y2"/>
<dbReference type="PANTHER" id="PTHR22967">
    <property type="entry name" value="SERINE/THREONINE PROTEIN KINASE"/>
    <property type="match status" value="1"/>
</dbReference>
<dbReference type="InterPro" id="IPR000719">
    <property type="entry name" value="Prot_kinase_dom"/>
</dbReference>
<dbReference type="Proteomes" id="UP000050761">
    <property type="component" value="Unassembled WGS sequence"/>
</dbReference>
<evidence type="ECO:0000259" key="3">
    <source>
        <dbReference type="PROSITE" id="PS50011"/>
    </source>
</evidence>
<gene>
    <name evidence="4" type="ORF">HPBE_LOCUS12037</name>
</gene>
<dbReference type="Pfam" id="PF00069">
    <property type="entry name" value="Pkinase"/>
    <property type="match status" value="1"/>
</dbReference>
<dbReference type="OrthoDB" id="1717591at2759"/>
<evidence type="ECO:0000313" key="4">
    <source>
        <dbReference type="EMBL" id="VDO90682.1"/>
    </source>
</evidence>
<evidence type="ECO:0000313" key="6">
    <source>
        <dbReference type="WBParaSite" id="HPBE_0001203601-mRNA-1"/>
    </source>
</evidence>
<dbReference type="GO" id="GO:2000369">
    <property type="term" value="P:regulation of clathrin-dependent endocytosis"/>
    <property type="evidence" value="ECO:0007669"/>
    <property type="project" value="TreeGrafter"/>
</dbReference>
<evidence type="ECO:0000313" key="5">
    <source>
        <dbReference type="Proteomes" id="UP000050761"/>
    </source>
</evidence>
<evidence type="ECO:0000256" key="2">
    <source>
        <dbReference type="SAM" id="MobiDB-lite"/>
    </source>
</evidence>
<dbReference type="GO" id="GO:0005524">
    <property type="term" value="F:ATP binding"/>
    <property type="evidence" value="ECO:0007669"/>
    <property type="project" value="InterPro"/>
</dbReference>
<dbReference type="WBParaSite" id="HPBE_0001203601-mRNA-1">
    <property type="protein sequence ID" value="HPBE_0001203601-mRNA-1"/>
    <property type="gene ID" value="HPBE_0001203601"/>
</dbReference>
<protein>
    <submittedName>
        <fullName evidence="6">Protein kinase domain-containing protein</fullName>
    </submittedName>
</protein>
<feature type="region of interest" description="Disordered" evidence="2">
    <location>
        <begin position="375"/>
        <end position="405"/>
    </location>
</feature>
<dbReference type="GO" id="GO:0004674">
    <property type="term" value="F:protein serine/threonine kinase activity"/>
    <property type="evidence" value="ECO:0007669"/>
    <property type="project" value="TreeGrafter"/>
</dbReference>
<dbReference type="PROSITE" id="PS50011">
    <property type="entry name" value="PROTEIN_KINASE_DOM"/>
    <property type="match status" value="1"/>
</dbReference>
<dbReference type="Gene3D" id="1.10.510.10">
    <property type="entry name" value="Transferase(Phosphotransferase) domain 1"/>
    <property type="match status" value="1"/>
</dbReference>
<organism evidence="4">
    <name type="scientific">Heligmosomoides polygyrus</name>
    <name type="common">Parasitic roundworm</name>
    <dbReference type="NCBI Taxonomy" id="6339"/>
    <lineage>
        <taxon>Eukaryota</taxon>
        <taxon>Metazoa</taxon>
        <taxon>Ecdysozoa</taxon>
        <taxon>Nematoda</taxon>
        <taxon>Chromadorea</taxon>
        <taxon>Rhabditida</taxon>
        <taxon>Rhabditina</taxon>
        <taxon>Rhabditomorpha</taxon>
        <taxon>Strongyloidea</taxon>
        <taxon>Heligmosomidae</taxon>
        <taxon>Heligmosomoides</taxon>
    </lineage>
</organism>
<reference evidence="6" key="2">
    <citation type="submission" date="2019-09" db="UniProtKB">
        <authorList>
            <consortium name="WormBaseParasite"/>
        </authorList>
    </citation>
    <scope>IDENTIFICATION</scope>
</reference>
<evidence type="ECO:0000256" key="1">
    <source>
        <dbReference type="ARBA" id="ARBA00022741"/>
    </source>
</evidence>
<dbReference type="GO" id="GO:0045747">
    <property type="term" value="P:positive regulation of Notch signaling pathway"/>
    <property type="evidence" value="ECO:0007669"/>
    <property type="project" value="TreeGrafter"/>
</dbReference>
<feature type="domain" description="Protein kinase" evidence="3">
    <location>
        <begin position="1"/>
        <end position="117"/>
    </location>
</feature>
<keyword evidence="1" id="KW-0547">Nucleotide-binding</keyword>
<dbReference type="GO" id="GO:0005737">
    <property type="term" value="C:cytoplasm"/>
    <property type="evidence" value="ECO:0007669"/>
    <property type="project" value="TreeGrafter"/>
</dbReference>
<dbReference type="GO" id="GO:0035612">
    <property type="term" value="F:AP-2 adaptor complex binding"/>
    <property type="evidence" value="ECO:0007669"/>
    <property type="project" value="TreeGrafter"/>
</dbReference>
<proteinExistence type="predicted"/>
<dbReference type="InterPro" id="IPR011009">
    <property type="entry name" value="Kinase-like_dom_sf"/>
</dbReference>
<accession>A0A3P8D2Y2</accession>